<keyword evidence="6 12" id="KW-0812">Transmembrane</keyword>
<dbReference type="Pfam" id="PF00895">
    <property type="entry name" value="ATP-synt_8"/>
    <property type="match status" value="1"/>
</dbReference>
<name>A0AB38ZLD0_9HYME</name>
<dbReference type="EMBL" id="PP228926">
    <property type="protein sequence ID" value="XAF36079.1"/>
    <property type="molecule type" value="Genomic_DNA"/>
</dbReference>
<dbReference type="GO" id="GO:0045259">
    <property type="term" value="C:proton-transporting ATP synthase complex"/>
    <property type="evidence" value="ECO:0007669"/>
    <property type="project" value="UniProtKB-KW"/>
</dbReference>
<dbReference type="InterPro" id="IPR001421">
    <property type="entry name" value="ATP8_metazoa"/>
</dbReference>
<keyword evidence="10 12" id="KW-0496">Mitochondrion</keyword>
<evidence type="ECO:0000256" key="8">
    <source>
        <dbReference type="ARBA" id="ARBA00022989"/>
    </source>
</evidence>
<evidence type="ECO:0000256" key="12">
    <source>
        <dbReference type="RuleBase" id="RU003661"/>
    </source>
</evidence>
<evidence type="ECO:0000256" key="3">
    <source>
        <dbReference type="ARBA" id="ARBA00011291"/>
    </source>
</evidence>
<dbReference type="AlphaFoldDB" id="A0AB38ZLD0"/>
<comment type="similarity">
    <text evidence="2 12">Belongs to the ATPase protein 8 family.</text>
</comment>
<proteinExistence type="inferred from homology"/>
<sequence>MPQMKPMNWLILYFYFIIMFIFMNNNLYFFNYKKFLFNKIDSNYLKYKKFKFKW</sequence>
<keyword evidence="8 13" id="KW-1133">Transmembrane helix</keyword>
<gene>
    <name evidence="14" type="primary">atp8</name>
</gene>
<evidence type="ECO:0000256" key="13">
    <source>
        <dbReference type="SAM" id="Phobius"/>
    </source>
</evidence>
<keyword evidence="5 12" id="KW-0138">CF(0)</keyword>
<keyword evidence="4 12" id="KW-0813">Transport</keyword>
<evidence type="ECO:0000256" key="5">
    <source>
        <dbReference type="ARBA" id="ARBA00022547"/>
    </source>
</evidence>
<evidence type="ECO:0000256" key="6">
    <source>
        <dbReference type="ARBA" id="ARBA00022692"/>
    </source>
</evidence>
<organism evidence="14">
    <name type="scientific">Andricus sp</name>
    <dbReference type="NCBI Taxonomy" id="3022421"/>
    <lineage>
        <taxon>Eukaryota</taxon>
        <taxon>Metazoa</taxon>
        <taxon>Ecdysozoa</taxon>
        <taxon>Arthropoda</taxon>
        <taxon>Hexapoda</taxon>
        <taxon>Insecta</taxon>
        <taxon>Pterygota</taxon>
        <taxon>Neoptera</taxon>
        <taxon>Endopterygota</taxon>
        <taxon>Hymenoptera</taxon>
        <taxon>Apocrita</taxon>
        <taxon>Proctotrupomorpha</taxon>
        <taxon>Cynipoidea</taxon>
        <taxon>Cynipidae</taxon>
        <taxon>Cynipinae</taxon>
        <taxon>Cynipini</taxon>
        <taxon>Andricus</taxon>
    </lineage>
</organism>
<evidence type="ECO:0000256" key="11">
    <source>
        <dbReference type="ARBA" id="ARBA00023136"/>
    </source>
</evidence>
<keyword evidence="11 13" id="KW-0472">Membrane</keyword>
<protein>
    <recommendedName>
        <fullName evidence="12">ATP synthase complex subunit 8</fullName>
    </recommendedName>
</protein>
<evidence type="ECO:0000256" key="10">
    <source>
        <dbReference type="ARBA" id="ARBA00023128"/>
    </source>
</evidence>
<comment type="subunit">
    <text evidence="3">F-type ATPases have 2 components, CF(1) - the catalytic core - and CF(0) - the membrane proton channel.</text>
</comment>
<evidence type="ECO:0000256" key="1">
    <source>
        <dbReference type="ARBA" id="ARBA00004304"/>
    </source>
</evidence>
<evidence type="ECO:0000256" key="9">
    <source>
        <dbReference type="ARBA" id="ARBA00023065"/>
    </source>
</evidence>
<keyword evidence="7 12" id="KW-0375">Hydrogen ion transport</keyword>
<dbReference type="GO" id="GO:0015078">
    <property type="term" value="F:proton transmembrane transporter activity"/>
    <property type="evidence" value="ECO:0007669"/>
    <property type="project" value="InterPro"/>
</dbReference>
<evidence type="ECO:0000256" key="2">
    <source>
        <dbReference type="ARBA" id="ARBA00008892"/>
    </source>
</evidence>
<evidence type="ECO:0000256" key="7">
    <source>
        <dbReference type="ARBA" id="ARBA00022781"/>
    </source>
</evidence>
<dbReference type="GO" id="GO:0031966">
    <property type="term" value="C:mitochondrial membrane"/>
    <property type="evidence" value="ECO:0007669"/>
    <property type="project" value="UniProtKB-SubCell"/>
</dbReference>
<reference evidence="14" key="1">
    <citation type="submission" date="2024-01" db="EMBL/GenBank/DDBJ databases">
        <authorList>
            <person name="Duan Y.-B."/>
        </authorList>
    </citation>
    <scope>NUCLEOTIDE SEQUENCE</scope>
</reference>
<comment type="subcellular location">
    <subcellularLocation>
        <location evidence="1 12">Mitochondrion membrane</location>
        <topology evidence="1 12">Single-pass membrane protein</topology>
    </subcellularLocation>
</comment>
<dbReference type="GO" id="GO:0015986">
    <property type="term" value="P:proton motive force-driven ATP synthesis"/>
    <property type="evidence" value="ECO:0007669"/>
    <property type="project" value="InterPro"/>
</dbReference>
<evidence type="ECO:0000313" key="14">
    <source>
        <dbReference type="EMBL" id="XAF36079.1"/>
    </source>
</evidence>
<evidence type="ECO:0000256" key="4">
    <source>
        <dbReference type="ARBA" id="ARBA00022448"/>
    </source>
</evidence>
<accession>A0AB38ZLD0</accession>
<keyword evidence="9 12" id="KW-0406">Ion transport</keyword>
<feature type="transmembrane region" description="Helical" evidence="13">
    <location>
        <begin position="12"/>
        <end position="30"/>
    </location>
</feature>
<geneLocation type="mitochondrion" evidence="14"/>